<proteinExistence type="predicted"/>
<dbReference type="Proteomes" id="UP000095284">
    <property type="component" value="Unplaced"/>
</dbReference>
<evidence type="ECO:0000313" key="1">
    <source>
        <dbReference type="Proteomes" id="UP000095284"/>
    </source>
</evidence>
<name>A0A1I7SM83_BURXY</name>
<sequence>MMTSQPLHNISYVNCQGMTCEELKLCKKLIQISSKSNAEPDALKEIAGVTIIRPMARNLSPQGASLAIEALRKRLPEDLVNFLHYKSNNLFK</sequence>
<reference evidence="2" key="1">
    <citation type="submission" date="2016-11" db="UniProtKB">
        <authorList>
            <consortium name="WormBaseParasite"/>
        </authorList>
    </citation>
    <scope>IDENTIFICATION</scope>
</reference>
<organism evidence="1 2">
    <name type="scientific">Bursaphelenchus xylophilus</name>
    <name type="common">Pinewood nematode worm</name>
    <name type="synonym">Aphelenchoides xylophilus</name>
    <dbReference type="NCBI Taxonomy" id="6326"/>
    <lineage>
        <taxon>Eukaryota</taxon>
        <taxon>Metazoa</taxon>
        <taxon>Ecdysozoa</taxon>
        <taxon>Nematoda</taxon>
        <taxon>Chromadorea</taxon>
        <taxon>Rhabditida</taxon>
        <taxon>Tylenchina</taxon>
        <taxon>Tylenchomorpha</taxon>
        <taxon>Aphelenchoidea</taxon>
        <taxon>Aphelenchoididae</taxon>
        <taxon>Bursaphelenchus</taxon>
    </lineage>
</organism>
<protein>
    <submittedName>
        <fullName evidence="2">Aldo_ket_red domain-containing protein</fullName>
    </submittedName>
</protein>
<dbReference type="AlphaFoldDB" id="A0A1I7SM83"/>
<dbReference type="WBParaSite" id="BXY_1416700.1">
    <property type="protein sequence ID" value="BXY_1416700.1"/>
    <property type="gene ID" value="BXY_1416700"/>
</dbReference>
<accession>A0A1I7SM83</accession>
<evidence type="ECO:0000313" key="2">
    <source>
        <dbReference type="WBParaSite" id="BXY_1416700.1"/>
    </source>
</evidence>